<gene>
    <name evidence="2" type="ORF">C8Q71DRAFT_229767</name>
</gene>
<reference evidence="2 3" key="1">
    <citation type="journal article" date="2021" name="Environ. Microbiol.">
        <title>Gene family expansions and transcriptome signatures uncover fungal adaptations to wood decay.</title>
        <authorList>
            <person name="Hage H."/>
            <person name="Miyauchi S."/>
            <person name="Viragh M."/>
            <person name="Drula E."/>
            <person name="Min B."/>
            <person name="Chaduli D."/>
            <person name="Navarro D."/>
            <person name="Favel A."/>
            <person name="Norest M."/>
            <person name="Lesage-Meessen L."/>
            <person name="Balint B."/>
            <person name="Merenyi Z."/>
            <person name="de Eugenio L."/>
            <person name="Morin E."/>
            <person name="Martinez A.T."/>
            <person name="Baldrian P."/>
            <person name="Stursova M."/>
            <person name="Martinez M.J."/>
            <person name="Novotny C."/>
            <person name="Magnuson J.K."/>
            <person name="Spatafora J.W."/>
            <person name="Maurice S."/>
            <person name="Pangilinan J."/>
            <person name="Andreopoulos W."/>
            <person name="LaButti K."/>
            <person name="Hundley H."/>
            <person name="Na H."/>
            <person name="Kuo A."/>
            <person name="Barry K."/>
            <person name="Lipzen A."/>
            <person name="Henrissat B."/>
            <person name="Riley R."/>
            <person name="Ahrendt S."/>
            <person name="Nagy L.G."/>
            <person name="Grigoriev I.V."/>
            <person name="Martin F."/>
            <person name="Rosso M.N."/>
        </authorList>
    </citation>
    <scope>NUCLEOTIDE SEQUENCE [LARGE SCALE GENOMIC DNA]</scope>
    <source>
        <strain evidence="2 3">CIRM-BRFM 1785</strain>
    </source>
</reference>
<organism evidence="2 3">
    <name type="scientific">Rhodofomes roseus</name>
    <dbReference type="NCBI Taxonomy" id="34475"/>
    <lineage>
        <taxon>Eukaryota</taxon>
        <taxon>Fungi</taxon>
        <taxon>Dikarya</taxon>
        <taxon>Basidiomycota</taxon>
        <taxon>Agaricomycotina</taxon>
        <taxon>Agaricomycetes</taxon>
        <taxon>Polyporales</taxon>
        <taxon>Rhodofomes</taxon>
    </lineage>
</organism>
<accession>A0ABQ8KVB6</accession>
<feature type="region of interest" description="Disordered" evidence="1">
    <location>
        <begin position="1"/>
        <end position="53"/>
    </location>
</feature>
<sequence>MPTIRPDSTARCSGRSQGPAGRPRPAAASKNAPNCIAQRPSPLGTQASHPDLSHLPARAQPEATTSIFAVAPSCICHPASTYPTSPAQLLLPMSHMHAMQRTPCQPGGNTVHTSAAASSGGSSVSLAAIMYSQGTLLRWLPNTCPGVHLGVIHMLRDKNLLRHVNRAHELVSMTDASDADGGTPTFKASKCIPCSSRCSYFSAYYPRCQPSPR</sequence>
<dbReference type="RefSeq" id="XP_047784021.1">
    <property type="nucleotide sequence ID" value="XM_047917159.1"/>
</dbReference>
<dbReference type="EMBL" id="JADCUA010000002">
    <property type="protein sequence ID" value="KAH9842974.1"/>
    <property type="molecule type" value="Genomic_DNA"/>
</dbReference>
<protein>
    <submittedName>
        <fullName evidence="2">Uncharacterized protein</fullName>
    </submittedName>
</protein>
<feature type="compositionally biased region" description="Low complexity" evidence="1">
    <location>
        <begin position="13"/>
        <end position="29"/>
    </location>
</feature>
<dbReference type="GeneID" id="71997891"/>
<keyword evidence="3" id="KW-1185">Reference proteome</keyword>
<comment type="caution">
    <text evidence="2">The sequence shown here is derived from an EMBL/GenBank/DDBJ whole genome shotgun (WGS) entry which is preliminary data.</text>
</comment>
<evidence type="ECO:0000256" key="1">
    <source>
        <dbReference type="SAM" id="MobiDB-lite"/>
    </source>
</evidence>
<dbReference type="Proteomes" id="UP000814176">
    <property type="component" value="Unassembled WGS sequence"/>
</dbReference>
<evidence type="ECO:0000313" key="3">
    <source>
        <dbReference type="Proteomes" id="UP000814176"/>
    </source>
</evidence>
<proteinExistence type="predicted"/>
<name>A0ABQ8KVB6_9APHY</name>
<evidence type="ECO:0000313" key="2">
    <source>
        <dbReference type="EMBL" id="KAH9842974.1"/>
    </source>
</evidence>